<reference evidence="1 2" key="1">
    <citation type="submission" date="2020-08" db="EMBL/GenBank/DDBJ databases">
        <title>Genomic Encyclopedia of Type Strains, Phase IV (KMG-IV): sequencing the most valuable type-strain genomes for metagenomic binning, comparative biology and taxonomic classification.</title>
        <authorList>
            <person name="Goeker M."/>
        </authorList>
    </citation>
    <scope>NUCLEOTIDE SEQUENCE [LARGE SCALE GENOMIC DNA]</scope>
    <source>
        <strain evidence="1 2">DSM 44197</strain>
    </source>
</reference>
<organism evidence="1 2">
    <name type="scientific">Actinomadura namibiensis</name>
    <dbReference type="NCBI Taxonomy" id="182080"/>
    <lineage>
        <taxon>Bacteria</taxon>
        <taxon>Bacillati</taxon>
        <taxon>Actinomycetota</taxon>
        <taxon>Actinomycetes</taxon>
        <taxon>Streptosporangiales</taxon>
        <taxon>Thermomonosporaceae</taxon>
        <taxon>Actinomadura</taxon>
    </lineage>
</organism>
<comment type="caution">
    <text evidence="1">The sequence shown here is derived from an EMBL/GenBank/DDBJ whole genome shotgun (WGS) entry which is preliminary data.</text>
</comment>
<evidence type="ECO:0000313" key="2">
    <source>
        <dbReference type="Proteomes" id="UP000572680"/>
    </source>
</evidence>
<dbReference type="AlphaFoldDB" id="A0A7W3LZJ3"/>
<name>A0A7W3LZJ3_ACTNM</name>
<dbReference type="EMBL" id="JACJIA010000020">
    <property type="protein sequence ID" value="MBA8957122.1"/>
    <property type="molecule type" value="Genomic_DNA"/>
</dbReference>
<sequence length="34" mass="4006">MIRVEGDDWLSVRARTGEALDRFRDDFDGHWVNA</sequence>
<keyword evidence="2" id="KW-1185">Reference proteome</keyword>
<dbReference type="Proteomes" id="UP000572680">
    <property type="component" value="Unassembled WGS sequence"/>
</dbReference>
<accession>A0A7W3LZJ3</accession>
<evidence type="ECO:0000313" key="1">
    <source>
        <dbReference type="EMBL" id="MBA8957122.1"/>
    </source>
</evidence>
<gene>
    <name evidence="1" type="ORF">HNR61_008813</name>
</gene>
<proteinExistence type="predicted"/>
<protein>
    <submittedName>
        <fullName evidence="1">Uncharacterized protein</fullName>
    </submittedName>
</protein>